<proteinExistence type="predicted"/>
<evidence type="ECO:0000313" key="2">
    <source>
        <dbReference type="EMBL" id="CDQ25539.1"/>
    </source>
</evidence>
<evidence type="ECO:0000259" key="1">
    <source>
        <dbReference type="Pfam" id="PF12146"/>
    </source>
</evidence>
<comment type="caution">
    <text evidence="2">The sequence shown here is derived from an EMBL/GenBank/DDBJ whole genome shotgun (WGS) entry which is preliminary data.</text>
</comment>
<reference evidence="3" key="1">
    <citation type="submission" date="2014-03" db="EMBL/GenBank/DDBJ databases">
        <authorList>
            <person name="Urmite Genomes U."/>
        </authorList>
    </citation>
    <scope>NUCLEOTIDE SEQUENCE [LARGE SCALE GENOMIC DNA]</scope>
    <source>
        <strain evidence="3">HD-03</strain>
    </source>
</reference>
<dbReference type="PANTHER" id="PTHR11614">
    <property type="entry name" value="PHOSPHOLIPASE-RELATED"/>
    <property type="match status" value="1"/>
</dbReference>
<dbReference type="SUPFAM" id="SSF53474">
    <property type="entry name" value="alpha/beta-Hydrolases"/>
    <property type="match status" value="1"/>
</dbReference>
<reference evidence="2 3" key="2">
    <citation type="submission" date="2014-05" db="EMBL/GenBank/DDBJ databases">
        <title>Draft genome sequence of Halobacillus karajensis HK-03.</title>
        <authorList>
            <person name="Khelaifia S."/>
            <person name="Croce O."/>
            <person name="Lagier J.C."/>
            <person name="Raoult D."/>
        </authorList>
    </citation>
    <scope>NUCLEOTIDE SEQUENCE [LARGE SCALE GENOMIC DNA]</scope>
    <source>
        <strain evidence="2 3">HD-03</strain>
    </source>
</reference>
<accession>A0A024P8S8</accession>
<organism evidence="2 3">
    <name type="scientific">Halobacillus karajensis</name>
    <dbReference type="NCBI Taxonomy" id="195088"/>
    <lineage>
        <taxon>Bacteria</taxon>
        <taxon>Bacillati</taxon>
        <taxon>Bacillota</taxon>
        <taxon>Bacilli</taxon>
        <taxon>Bacillales</taxon>
        <taxon>Bacillaceae</taxon>
        <taxon>Halobacillus</taxon>
    </lineage>
</organism>
<dbReference type="InterPro" id="IPR029058">
    <property type="entry name" value="AB_hydrolase_fold"/>
</dbReference>
<keyword evidence="3" id="KW-1185">Reference proteome</keyword>
<dbReference type="Pfam" id="PF12146">
    <property type="entry name" value="Hydrolase_4"/>
    <property type="match status" value="1"/>
</dbReference>
<dbReference type="InterPro" id="IPR022742">
    <property type="entry name" value="Hydrolase_4"/>
</dbReference>
<dbReference type="Proteomes" id="UP000028868">
    <property type="component" value="Unassembled WGS sequence"/>
</dbReference>
<dbReference type="InterPro" id="IPR000073">
    <property type="entry name" value="AB_hydrolase_1"/>
</dbReference>
<dbReference type="RefSeq" id="WP_035511490.1">
    <property type="nucleotide sequence ID" value="NZ_CCDH010000004.1"/>
</dbReference>
<name>A0A024P8S8_9BACI</name>
<dbReference type="InterPro" id="IPR051044">
    <property type="entry name" value="MAG_DAG_Lipase"/>
</dbReference>
<evidence type="ECO:0000313" key="3">
    <source>
        <dbReference type="Proteomes" id="UP000028868"/>
    </source>
</evidence>
<dbReference type="OrthoDB" id="9806902at2"/>
<gene>
    <name evidence="2" type="primary">ytpA</name>
    <name evidence="2" type="ORF">BN983_03889</name>
</gene>
<protein>
    <submittedName>
        <fullName evidence="2">Phospholipase YtpA</fullName>
    </submittedName>
</protein>
<feature type="domain" description="Serine aminopeptidase S33" evidence="1">
    <location>
        <begin position="9"/>
        <end position="241"/>
    </location>
</feature>
<dbReference type="Gene3D" id="3.40.50.1820">
    <property type="entry name" value="alpha/beta hydrolase"/>
    <property type="match status" value="1"/>
</dbReference>
<dbReference type="AlphaFoldDB" id="A0A024P8S8"/>
<dbReference type="EMBL" id="CCDI010000007">
    <property type="protein sequence ID" value="CDQ25539.1"/>
    <property type="molecule type" value="Genomic_DNA"/>
</dbReference>
<sequence>MKKIESENDRATVVLVHGAFEHSGRYQDVIEQLHKDGYSVIYGDLPGQGHSSGKKGHIHSFEDYIHTILKWVEEADPDKKIFLMGHSMGGLAVVRTMETACPNVDAVILSSPALGILRKASLPLEVVSYLLNILIPGLRIKASQNPEYITRNKEKIKAFQQDPLIIDKVSVRWYREFQKATKQAFTDIVCFPDIPLLVMQAEEDHMVKKEKTSEWFDRVPIKKKRYKQWPGMYHEIYNEPEWLDVYEHTKSFIEDYIK</sequence>
<dbReference type="PRINTS" id="PR00111">
    <property type="entry name" value="ABHYDROLASE"/>
</dbReference>